<name>A0A0W1AGN5_9GAMM</name>
<evidence type="ECO:0000256" key="1">
    <source>
        <dbReference type="SAM" id="SignalP"/>
    </source>
</evidence>
<keyword evidence="3" id="KW-1185">Reference proteome</keyword>
<reference evidence="2 3" key="1">
    <citation type="submission" date="2015-11" db="EMBL/GenBank/DDBJ databases">
        <title>Genomic analysis of 38 Legionella species identifies large and diverse effector repertoires.</title>
        <authorList>
            <person name="Burstein D."/>
            <person name="Amaro F."/>
            <person name="Zusman T."/>
            <person name="Lifshitz Z."/>
            <person name="Cohen O."/>
            <person name="Gilbert J.A."/>
            <person name="Pupko T."/>
            <person name="Shuman H.A."/>
            <person name="Segal G."/>
        </authorList>
    </citation>
    <scope>NUCLEOTIDE SEQUENCE [LARGE SCALE GENOMIC DNA]</scope>
    <source>
        <strain evidence="2 3">ATCC 51914</strain>
    </source>
</reference>
<feature type="chain" id="PRO_5006919719" description="Secreted protein" evidence="1">
    <location>
        <begin position="25"/>
        <end position="245"/>
    </location>
</feature>
<protein>
    <recommendedName>
        <fullName evidence="4">Secreted protein</fullName>
    </recommendedName>
</protein>
<gene>
    <name evidence="2" type="ORF">Lwal_1111</name>
</gene>
<keyword evidence="1" id="KW-0732">Signal</keyword>
<comment type="caution">
    <text evidence="2">The sequence shown here is derived from an EMBL/GenBank/DDBJ whole genome shotgun (WGS) entry which is preliminary data.</text>
</comment>
<evidence type="ECO:0008006" key="4">
    <source>
        <dbReference type="Google" id="ProtNLM"/>
    </source>
</evidence>
<feature type="signal peptide" evidence="1">
    <location>
        <begin position="1"/>
        <end position="24"/>
    </location>
</feature>
<dbReference type="AlphaFoldDB" id="A0A0W1AGN5"/>
<dbReference type="EMBL" id="LNZB01000031">
    <property type="protein sequence ID" value="KTD80414.1"/>
    <property type="molecule type" value="Genomic_DNA"/>
</dbReference>
<dbReference type="PATRIC" id="fig|66969.6.peg.1217"/>
<evidence type="ECO:0000313" key="3">
    <source>
        <dbReference type="Proteomes" id="UP000054729"/>
    </source>
</evidence>
<proteinExistence type="predicted"/>
<dbReference type="RefSeq" id="WP_028378576.1">
    <property type="nucleotide sequence ID" value="NZ_CAAAIQ010000008.1"/>
</dbReference>
<sequence length="245" mass="26232">MKAIKFLHACLITGLLLSSTTTFSNSPGSVIAVTYSGIPLVVDIVVCTNVNDPITCEIHKSTHNEVILTPVVTNFYYKYMGFKIMTPGYLAQNSQGTLIPNSFGYVLTPGSASAPAVSQIGESVPSCNGLTAINLDGVNWRCYDLAANSRTSCMLPPKNNCVAVAATVPTNNQINDLYTRFNVNNSQSIFAQPTNALIANQPNNIFLGNVLQINTPATISAASWSTDWGTQNLIFSAQQLCPCTI</sequence>
<accession>A0A0W1AGN5</accession>
<evidence type="ECO:0000313" key="2">
    <source>
        <dbReference type="EMBL" id="KTD80414.1"/>
    </source>
</evidence>
<organism evidence="2 3">
    <name type="scientific">Legionella waltersii</name>
    <dbReference type="NCBI Taxonomy" id="66969"/>
    <lineage>
        <taxon>Bacteria</taxon>
        <taxon>Pseudomonadati</taxon>
        <taxon>Pseudomonadota</taxon>
        <taxon>Gammaproteobacteria</taxon>
        <taxon>Legionellales</taxon>
        <taxon>Legionellaceae</taxon>
        <taxon>Legionella</taxon>
    </lineage>
</organism>
<dbReference type="Proteomes" id="UP000054729">
    <property type="component" value="Unassembled WGS sequence"/>
</dbReference>